<dbReference type="CDD" id="cd05163">
    <property type="entry name" value="PIKK_TRRAP"/>
    <property type="match status" value="1"/>
</dbReference>
<accession>T2M295</accession>
<evidence type="ECO:0000259" key="3">
    <source>
        <dbReference type="PROSITE" id="PS50290"/>
    </source>
</evidence>
<dbReference type="GO" id="GO:0000124">
    <property type="term" value="C:SAGA complex"/>
    <property type="evidence" value="ECO:0007669"/>
    <property type="project" value="TreeGrafter"/>
</dbReference>
<evidence type="ECO:0000259" key="5">
    <source>
        <dbReference type="PROSITE" id="PS51190"/>
    </source>
</evidence>
<dbReference type="InterPro" id="IPR011009">
    <property type="entry name" value="Kinase-like_dom_sf"/>
</dbReference>
<dbReference type="Pfam" id="PF00454">
    <property type="entry name" value="PI3_PI4_kinase"/>
    <property type="match status" value="1"/>
</dbReference>
<name>T2M295_HYDVU</name>
<dbReference type="PROSITE" id="PS51190">
    <property type="entry name" value="FATC"/>
    <property type="match status" value="1"/>
</dbReference>
<dbReference type="InterPro" id="IPR000403">
    <property type="entry name" value="PI3/4_kinase_cat_dom"/>
</dbReference>
<dbReference type="PANTHER" id="PTHR11139:SF1">
    <property type="entry name" value="TRANSFORMATION_TRANSCRIPTION DOMAIN-ASSOCIATED PROTEIN"/>
    <property type="match status" value="1"/>
</dbReference>
<dbReference type="PANTHER" id="PTHR11139">
    <property type="entry name" value="ATAXIA TELANGIECTASIA MUTATED ATM -RELATED"/>
    <property type="match status" value="1"/>
</dbReference>
<dbReference type="InterPro" id="IPR050517">
    <property type="entry name" value="DDR_Repair_Kinase"/>
</dbReference>
<feature type="domain" description="FAT" evidence="4">
    <location>
        <begin position="2413"/>
        <end position="2996"/>
    </location>
</feature>
<dbReference type="InterPro" id="IPR003152">
    <property type="entry name" value="FATC_dom"/>
</dbReference>
<dbReference type="GO" id="GO:0006355">
    <property type="term" value="P:regulation of DNA-templated transcription"/>
    <property type="evidence" value="ECO:0007669"/>
    <property type="project" value="TreeGrafter"/>
</dbReference>
<dbReference type="SMART" id="SM01343">
    <property type="entry name" value="FATC"/>
    <property type="match status" value="1"/>
</dbReference>
<comment type="similarity">
    <text evidence="1">Belongs to the PI3/PI4-kinase family. TRA1 subfamily.</text>
</comment>
<dbReference type="Pfam" id="PF02259">
    <property type="entry name" value="FAT"/>
    <property type="match status" value="1"/>
</dbReference>
<dbReference type="InterPro" id="IPR003151">
    <property type="entry name" value="PIK-rel_kinase_FAT"/>
</dbReference>
<dbReference type="PROSITE" id="PS51189">
    <property type="entry name" value="FAT"/>
    <property type="match status" value="1"/>
</dbReference>
<dbReference type="SUPFAM" id="SSF56112">
    <property type="entry name" value="Protein kinase-like (PK-like)"/>
    <property type="match status" value="1"/>
</dbReference>
<organism evidence="6">
    <name type="scientific">Hydra vulgaris</name>
    <name type="common">Hydra</name>
    <name type="synonym">Hydra attenuata</name>
    <dbReference type="NCBI Taxonomy" id="6087"/>
    <lineage>
        <taxon>Eukaryota</taxon>
        <taxon>Metazoa</taxon>
        <taxon>Cnidaria</taxon>
        <taxon>Hydrozoa</taxon>
        <taxon>Hydroidolina</taxon>
        <taxon>Anthoathecata</taxon>
        <taxon>Aplanulata</taxon>
        <taxon>Hydridae</taxon>
        <taxon>Hydra</taxon>
    </lineage>
</organism>
<dbReference type="OrthoDB" id="6017453at2759"/>
<proteinExistence type="evidence at transcript level"/>
<dbReference type="EMBL" id="HAAD01000131">
    <property type="protein sequence ID" value="CDG66363.1"/>
    <property type="molecule type" value="mRNA"/>
</dbReference>
<feature type="domain" description="PI3K/PI4K catalytic" evidence="3">
    <location>
        <begin position="3352"/>
        <end position="3671"/>
    </location>
</feature>
<dbReference type="InterPro" id="IPR036940">
    <property type="entry name" value="PI3/4_kinase_cat_sf"/>
</dbReference>
<evidence type="ECO:0000313" key="6">
    <source>
        <dbReference type="EMBL" id="CDG66363.1"/>
    </source>
</evidence>
<dbReference type="Gene3D" id="1.10.1070.11">
    <property type="entry name" value="Phosphatidylinositol 3-/4-kinase, catalytic domain"/>
    <property type="match status" value="1"/>
</dbReference>
<dbReference type="Pfam" id="PF20175">
    <property type="entry name" value="Tra1_central"/>
    <property type="match status" value="2"/>
</dbReference>
<dbReference type="Pfam" id="PF20206">
    <property type="entry name" value="Tra1_ring"/>
    <property type="match status" value="1"/>
</dbReference>
<dbReference type="InterPro" id="IPR014009">
    <property type="entry name" value="PIK_FAT"/>
</dbReference>
<feature type="coiled-coil region" evidence="2">
    <location>
        <begin position="2246"/>
        <end position="2273"/>
    </location>
</feature>
<protein>
    <submittedName>
        <fullName evidence="6">Transformation/transcription domain-associated protein</fullName>
    </submittedName>
</protein>
<reference evidence="6" key="1">
    <citation type="journal article" date="2013" name="Genome Biol. Evol.">
        <title>Punctuated emergences of genetic and phenotypic innovations in eumetazoan, bilaterian, euteleostome, and hominidae ancestors.</title>
        <authorList>
            <person name="Wenger Y."/>
            <person name="Galliot B."/>
        </authorList>
    </citation>
    <scope>NUCLEOTIDE SEQUENCE</scope>
    <source>
        <tissue evidence="6">Whole animals</tissue>
    </source>
</reference>
<dbReference type="PROSITE" id="PS50290">
    <property type="entry name" value="PI3_4_KINASE_3"/>
    <property type="match status" value="1"/>
</dbReference>
<feature type="non-terminal residue" evidence="6">
    <location>
        <position position="1"/>
    </location>
</feature>
<evidence type="ECO:0000256" key="2">
    <source>
        <dbReference type="SAM" id="Coils"/>
    </source>
</evidence>
<dbReference type="InterPro" id="IPR016024">
    <property type="entry name" value="ARM-type_fold"/>
</dbReference>
<feature type="domain" description="FATC" evidence="5">
    <location>
        <begin position="3675"/>
        <end position="3707"/>
    </location>
</feature>
<dbReference type="GO" id="GO:0035267">
    <property type="term" value="C:NuA4 histone acetyltransferase complex"/>
    <property type="evidence" value="ECO:0007669"/>
    <property type="project" value="TreeGrafter"/>
</dbReference>
<dbReference type="GO" id="GO:0006281">
    <property type="term" value="P:DNA repair"/>
    <property type="evidence" value="ECO:0007669"/>
    <property type="project" value="TreeGrafter"/>
</dbReference>
<dbReference type="GO" id="GO:0005634">
    <property type="term" value="C:nucleus"/>
    <property type="evidence" value="ECO:0007669"/>
    <property type="project" value="TreeGrafter"/>
</dbReference>
<dbReference type="SMART" id="SM00146">
    <property type="entry name" value="PI3Kc"/>
    <property type="match status" value="1"/>
</dbReference>
<gene>
    <name evidence="6" type="primary">TRRAP</name>
</gene>
<dbReference type="InterPro" id="IPR046805">
    <property type="entry name" value="Tra1_ring"/>
</dbReference>
<dbReference type="SUPFAM" id="SSF48371">
    <property type="entry name" value="ARM repeat"/>
    <property type="match status" value="2"/>
</dbReference>
<keyword evidence="2" id="KW-0175">Coiled coil</keyword>
<evidence type="ECO:0000256" key="1">
    <source>
        <dbReference type="ARBA" id="ARBA00007234"/>
    </source>
</evidence>
<dbReference type="InterPro" id="IPR046807">
    <property type="entry name" value="Tra1_central"/>
</dbReference>
<sequence>MLNIDNNRIELGTANIEHDLSVLTSNDLKVKHKVEAVAAKSNHIVLIPKATESLKVLAELPIIVVLMYQLYKQSVQGKIEEFIPVVMKTITLQPSLSARSSPLFNKEVYVDFTAAQIKTLSFLAYNVKIFQDLVGQYSTNMVAGMLALFRYCPQEVAHLRKELLIAVRHILATELRSKFVPHIEQFFDEDVLIGSGWTVNEALRPLAYSTLADFVHHVRQVLTLPNLSMAVQLFSKNVYDESLPLSIQRMSCKLLLNLVECIRQKSEESSVNGREILMKMLEVFVRKFQTIAKYHIPGIMNKWLKCTGTTKDSFSVPDYREMVKTLVCGVKTITWGAGSCKLPGGNKVFLPSETEIFIRLLKYALVALDVYQISINPTGTGYVKMTNSPNQIRMKEEKEILEHFAGVFTMLNTATFKEVFSASIDYLVERIHNNYAFQIIPNSFLANPHTSATFATILVDFLLGKLKDMGTKSERANLYLKLFKLVFGSVSLFAQENEQMLKPHLHDIVNNSMELALSAKEPYNYFLLLRALFRSIGGGNHDLLYQEFLPLLPALLQGLNNLQSGIHKQHMKDLFVELCLTVPVRLSSLLPYLPMLMDPLVSALNGSQSLVSQGLRTLELCVDNLQPDFLYDHILPVKSDLMQALWKTLRNPMETMAHVAFRVLGKFGGNGRKLLEQPQTLNFKPNENIGPCLMLYFTETNEPVNLPVSVVIDKALSVLKTQIPSLPSVTQNNYSVDNIPFYKEQAWFIIKHFIVAAISKEDSTLLLKETCYKLENIIGKMPAQSCMDEQSKKTFQQALTGMLFASSIKELQNDSLPFMCGILRQFALVMIVQQSELFYKQQNACLTGMDVHTIVDSIADIVSHEDKDLIKYGNLAITVLFETASIVMQDKLKAAQLPFFEYLAEKLCGCCYERAWFAKSGGCSVVEFLMNTFPIEWVVEHQPMFISALMFVMMDLLNEVSSGAVESAKRILEELLRKCNGQSIKVGSLQDQYFPIVVQNMVREVVSPNHTVREQARHSLQVLSEVTNKTVYSLMEPHKSLLEDMIPPKKHLLRHQPINTQIALMDGNTFCTSLNPRLFTMDLSIVEHKVFFTELYTLCEADDATLTKLPCYKSVTSFTQLRVSALAALTACHYIVQAREKIFNVLVKAINSISSEVMQAGKENMQKFIAGGALESVKELVSVNIRPLLLMLGDYRSLSMNVLNKLTCFMELFPELFNEKLCEQLLAHLRKWTDTAVSTANTQNHQQVKPALRSTEEIKICGAIMNMFYLVPAASTKLIEPLIALTVKTERALVIEVSSPFRQPLVAFLLHYPHQAVEHFLSNISDPLINRLFICILKRDDAKPFRIALEANAVRLVNSTFLATLPQQNEDQLALAIKRHNLQFQGVLIVRILVKFNQEWLSQQPLVITHLKRIWNSHPLFEKSIDSSNEYWREVKLVAKCLLSYVSHKPNDIDVLFQLLKVYTIISLSSFHFLKRFLENICKSYTVEKKRNVFFKFVECFLNQSFPQTLKAMILMHLVIPMFEDSFKKNETIELIGGPPCPEQDSPNNVISVFLNKVIDPEMAFPDSIRILLLQLSALLVEHAGAHIHDVSNRKQGVKLKRLYIFAWPCLLSKQCVDPATKYHGFFLQAHIIIKFAIHKKFVLQVFHGLLKAHGQEARQVVRQGLDILTPVMPTRMEDGNAMLSHWTKKIIVEEGHTLSQLVHVLHLIVHHRDVYYPVRMDLVQHMISSMQRLGFTQSATIEHRKLAVDLAEVIIEWERHHHEQDQTADVPTNLVASGIKRLSTESVDQIIPKKPRTMLIKEEKHEKFEKHVVDAVSNFLFRIACQVNDNSASTGSSPAETLSKRCFKLLQICLKPDCWPEAELRVIWLEKLFLMLESTPNSNISNISIGLEMLTYMCTILNKQEILAMFKPIQRGIIVCMACQNVKVVKGVHLMLEKLLGLFPIESGLCNKEDEFENLYSSIGNIIYEGLNSYETSSSTTTLNVPINLLKAACSSSPCYLDKFLIPFMKAMQKMQKEHITGQAGESAGLTDLLISALELAKMRICAMQGDMRKVFLTVLTSLIEKSPEARLLKAMIKIVDEWIRVKVTTSNNIPSIREKSLILYRMMLNFEKRFADDVELHSQFLEIVNYVYKDKSLSGSELTARLEPAFLAGLRSVNPSIRTKFMDVFDKSIKKKIYDRLLYIISTQNWEHMGNQYWIKQCLELIFNTIQIDKNVVCSSNYSRLPSCLSALRNSTQPEAVKVLEQYHQRKKDLSVTLKSLEQNYEEIKNEEIDLFCLRSTNSILEKLNDINSCVVNLDNKFDYTLVLEQLSQVHGKFLDRLHDIKIAPFVNAISQLCHRSTLLAHKIWVDIFPQLWDLLETRYQTVLCGEFGPFLCSGSHLAQTEGYRSAINTLVEGMSRCVGLSIRPCVLKYLGKTHNLWHQSALMLENMALACDDIVSVNPQLPLQQPWLDFGLYDDDVSEIPVQETFESLAEMYELLSEDDMVAGLWQHKARFPETLTALSFELQGLFEHAQTSYESAMSKAREQSNNSRLDPRLLSEYQLWEDRWVRCAKELGQWDVLIEFGKSKAQSNDLIVLESAWRIPDWQAMKEALTQVELSFPDAIAYQLTLYRGYLSICHPDEQNLSNLEKLVDAASTQAIRQWRRLPNIVSSIHIKILRAAQQIIELQEASQLHVGLQQQNIGRMSSLHDMKATVKTWRNRLPLQCDDLLHWSDIFMWRHHHYQAIVAAYENLSTQMSNEAQSNNHAMLGVHASAWSIIYYGYIARKHGLTGVCLDSLSRIHTIPSVPIVDCFQKIRQQVKCYLQMAGVMGKTELHEGLEVIESTNLKYFTKEMTAEFHALKGMFLAQVGRSEEANKAFSDAVQMHDTLVKAWALWGDYLDSLFVSDRNMTLGVYALICYLHACRSNHEAKCRKYLARSLWLLTYDDDKAILADTLEKYYIGVHPAHWLAWIPQLLTCLVRKEGQRVLNLIFSIGRVFPQAVYFPIRTLYLTLKIEQREKYKLGLVQGGKTSPGFPSGPSGINVVSTSNEDETITKTVPSSVSESVVDESSSVTTIPASSDVVTPATIAARLAASSNTVNCTIAPSSLSNISTLTTEASDKLSTSKTASTHINTIASTTASEASSATSTNGSGGLIRAPPQMWRCSRIMHMLRDLHPTLLSALEGIVDQMVWFRECWHEDVLRQLRQGLAKCYQVAFEQRGNINNAQITPRTLSFVNKLVSTFGIGFESASNISQTFSSAASESLARRAQITAQDPVFQKLKGQFSADFDFSQPNSKKLHVLIMKLKKWIKILEAKAKVMPSSFLLEETCRFISNFSQSTAEVELPGEFLMPKSTTHNAFYVRISKFMPRVELVQRNNFSARRLTIRGHNGKLYPYLVVNDAWLTESRREERVLQLMRMLNHFFEKRKETCRRGLQFTVPRVVAVSPQMRLIEDNPSFISLNEIFKEGCEKRNLDSEHPIVVYYEKLAQIQERGYIFNHQSLREILKEVQTCFVPETMFKEWALYTYPTATEYWTFRKKLTQQIALAGLIEFVLHLTRLNPEMINIARDCGKVTFNYFRFDIDDVKGELDANRPVPFRLTPNLSEFITPVGVNGIMTHCMIAVARCLVQPQFSISSYFKVILKDELIAWNKKKQDEQNLLPNQSEMNNEQLITLVTNASNAMLTRLQNLAIFENAESKVFTLISAALNPDNTCRMDPAWHPWL</sequence>
<evidence type="ECO:0000259" key="4">
    <source>
        <dbReference type="PROSITE" id="PS51189"/>
    </source>
</evidence>